<name>A0A919E438_9PROT</name>
<comment type="caution">
    <text evidence="3">The sequence shown here is derived from an EMBL/GenBank/DDBJ whole genome shotgun (WGS) entry which is preliminary data.</text>
</comment>
<evidence type="ECO:0000313" key="3">
    <source>
        <dbReference type="EMBL" id="GHF11728.1"/>
    </source>
</evidence>
<keyword evidence="2" id="KW-0812">Transmembrane</keyword>
<accession>A0A919E438</accession>
<sequence>MTEQEPTGHNAPTTEQSAQPAKENSLIRNFRNASFVLITAVLVYSGVWYTTAFEAKEEIIKALNAVEAKGHKVKYKDVELEGFPYRIIVTIPQATVISRSGNMKFQTRNVTLISHVWTPTHWMAEASDVQASLFDRSLEFTDDRMRASYRVMSDKSTIIAIDSFGADDFTLTRGFGFRGAYTFKDWQLFFRLPDVEAASPSDASGLYGTRAFDFKAVIDKGLWSSEITGGLIGDMPKDWTENSLANWRDEGGLLMLDSASLTSSGSALKGSASIALDMEMRPLGSANFTVRGADSLTALLAAATSLDAHSLDNGIQKNQEDISLLMQNGTASLNGTPVKRLSPIID</sequence>
<evidence type="ECO:0000256" key="2">
    <source>
        <dbReference type="SAM" id="Phobius"/>
    </source>
</evidence>
<evidence type="ECO:0008006" key="5">
    <source>
        <dbReference type="Google" id="ProtNLM"/>
    </source>
</evidence>
<dbReference type="Proteomes" id="UP000630923">
    <property type="component" value="Unassembled WGS sequence"/>
</dbReference>
<dbReference type="Pfam" id="PF09898">
    <property type="entry name" value="DUF2125"/>
    <property type="match status" value="1"/>
</dbReference>
<feature type="transmembrane region" description="Helical" evidence="2">
    <location>
        <begin position="32"/>
        <end position="51"/>
    </location>
</feature>
<evidence type="ECO:0000313" key="4">
    <source>
        <dbReference type="Proteomes" id="UP000630923"/>
    </source>
</evidence>
<dbReference type="RefSeq" id="WP_191249697.1">
    <property type="nucleotide sequence ID" value="NZ_BNCI01000001.1"/>
</dbReference>
<feature type="region of interest" description="Disordered" evidence="1">
    <location>
        <begin position="1"/>
        <end position="23"/>
    </location>
</feature>
<proteinExistence type="predicted"/>
<reference evidence="3" key="2">
    <citation type="submission" date="2020-09" db="EMBL/GenBank/DDBJ databases">
        <authorList>
            <person name="Sun Q."/>
            <person name="Kim S."/>
        </authorList>
    </citation>
    <scope>NUCLEOTIDE SEQUENCE</scope>
    <source>
        <strain evidence="3">KCTC 42590</strain>
    </source>
</reference>
<feature type="compositionally biased region" description="Polar residues" evidence="1">
    <location>
        <begin position="1"/>
        <end position="19"/>
    </location>
</feature>
<dbReference type="InterPro" id="IPR018666">
    <property type="entry name" value="DUF2125"/>
</dbReference>
<dbReference type="AlphaFoldDB" id="A0A919E438"/>
<protein>
    <recommendedName>
        <fullName evidence="5">DUF2125 domain-containing protein</fullName>
    </recommendedName>
</protein>
<reference evidence="3" key="1">
    <citation type="journal article" date="2014" name="Int. J. Syst. Evol. Microbiol.">
        <title>Complete genome sequence of Corynebacterium casei LMG S-19264T (=DSM 44701T), isolated from a smear-ripened cheese.</title>
        <authorList>
            <consortium name="US DOE Joint Genome Institute (JGI-PGF)"/>
            <person name="Walter F."/>
            <person name="Albersmeier A."/>
            <person name="Kalinowski J."/>
            <person name="Ruckert C."/>
        </authorList>
    </citation>
    <scope>NUCLEOTIDE SEQUENCE</scope>
    <source>
        <strain evidence="3">KCTC 42590</strain>
    </source>
</reference>
<dbReference type="EMBL" id="BNCI01000001">
    <property type="protein sequence ID" value="GHF11728.1"/>
    <property type="molecule type" value="Genomic_DNA"/>
</dbReference>
<keyword evidence="4" id="KW-1185">Reference proteome</keyword>
<keyword evidence="2" id="KW-1133">Transmembrane helix</keyword>
<gene>
    <name evidence="3" type="ORF">GCM10017044_01970</name>
</gene>
<evidence type="ECO:0000256" key="1">
    <source>
        <dbReference type="SAM" id="MobiDB-lite"/>
    </source>
</evidence>
<keyword evidence="2" id="KW-0472">Membrane</keyword>
<organism evidence="3 4">
    <name type="scientific">Kordiimonas sediminis</name>
    <dbReference type="NCBI Taxonomy" id="1735581"/>
    <lineage>
        <taxon>Bacteria</taxon>
        <taxon>Pseudomonadati</taxon>
        <taxon>Pseudomonadota</taxon>
        <taxon>Alphaproteobacteria</taxon>
        <taxon>Kordiimonadales</taxon>
        <taxon>Kordiimonadaceae</taxon>
        <taxon>Kordiimonas</taxon>
    </lineage>
</organism>